<gene>
    <name evidence="10" type="primary">LOC106809949</name>
</gene>
<accession>A0ABM1E910</accession>
<keyword evidence="6" id="KW-0687">Ribonucleoprotein</keyword>
<protein>
    <recommendedName>
        <fullName evidence="7">Large ribosomal subunit protein mL53</fullName>
    </recommendedName>
    <alternativeName>
        <fullName evidence="8">39S ribosomal protein L53, mitochondrial</fullName>
    </alternativeName>
</protein>
<evidence type="ECO:0000313" key="10">
    <source>
        <dbReference type="RefSeq" id="XP_014668681.1"/>
    </source>
</evidence>
<evidence type="ECO:0000256" key="1">
    <source>
        <dbReference type="ARBA" id="ARBA00004173"/>
    </source>
</evidence>
<sequence>MVFKRSVSIAVSRRKAIEKLWHQCHLESVKKVIFSFDPFRPNVKSCRDVLSFVGSSRVQETNDKCRVQLQVKSDRSEPSVDLSFENGSRCVIKTENFTTVNLMEILNRVIAQNTLEKPNSLETASK</sequence>
<evidence type="ECO:0000256" key="2">
    <source>
        <dbReference type="ARBA" id="ARBA00005557"/>
    </source>
</evidence>
<name>A0ABM1E910_PRICU</name>
<evidence type="ECO:0000256" key="8">
    <source>
        <dbReference type="ARBA" id="ARBA00042721"/>
    </source>
</evidence>
<dbReference type="InterPro" id="IPR052473">
    <property type="entry name" value="mtLSU_mL53"/>
</dbReference>
<evidence type="ECO:0000313" key="9">
    <source>
        <dbReference type="Proteomes" id="UP000695022"/>
    </source>
</evidence>
<keyword evidence="5" id="KW-0496">Mitochondrion</keyword>
<dbReference type="GeneID" id="106809949"/>
<dbReference type="Gene3D" id="3.40.30.10">
    <property type="entry name" value="Glutaredoxin"/>
    <property type="match status" value="1"/>
</dbReference>
<comment type="similarity">
    <text evidence="2">Belongs to the mitochondrion-specific ribosomal protein mL53 family.</text>
</comment>
<keyword evidence="3" id="KW-0809">Transit peptide</keyword>
<evidence type="ECO:0000256" key="6">
    <source>
        <dbReference type="ARBA" id="ARBA00023274"/>
    </source>
</evidence>
<dbReference type="Proteomes" id="UP000695022">
    <property type="component" value="Unplaced"/>
</dbReference>
<dbReference type="PANTHER" id="PTHR33618:SF1">
    <property type="entry name" value="LARGE RIBOSOMAL SUBUNIT PROTEIN ML53"/>
    <property type="match status" value="1"/>
</dbReference>
<evidence type="ECO:0000256" key="3">
    <source>
        <dbReference type="ARBA" id="ARBA00022946"/>
    </source>
</evidence>
<proteinExistence type="inferred from homology"/>
<evidence type="ECO:0000256" key="7">
    <source>
        <dbReference type="ARBA" id="ARBA00035180"/>
    </source>
</evidence>
<dbReference type="Pfam" id="PF10780">
    <property type="entry name" value="MRP_L53"/>
    <property type="match status" value="1"/>
</dbReference>
<dbReference type="InterPro" id="IPR019716">
    <property type="entry name" value="Ribosomal_mL53"/>
</dbReference>
<keyword evidence="9" id="KW-1185">Reference proteome</keyword>
<organism evidence="9 10">
    <name type="scientific">Priapulus caudatus</name>
    <name type="common">Priapulid worm</name>
    <dbReference type="NCBI Taxonomy" id="37621"/>
    <lineage>
        <taxon>Eukaryota</taxon>
        <taxon>Metazoa</taxon>
        <taxon>Ecdysozoa</taxon>
        <taxon>Scalidophora</taxon>
        <taxon>Priapulida</taxon>
        <taxon>Priapulimorpha</taxon>
        <taxon>Priapulimorphida</taxon>
        <taxon>Priapulidae</taxon>
        <taxon>Priapulus</taxon>
    </lineage>
</organism>
<comment type="subcellular location">
    <subcellularLocation>
        <location evidence="1">Mitochondrion</location>
    </subcellularLocation>
</comment>
<reference evidence="10" key="1">
    <citation type="submission" date="2025-08" db="UniProtKB">
        <authorList>
            <consortium name="RefSeq"/>
        </authorList>
    </citation>
    <scope>IDENTIFICATION</scope>
</reference>
<evidence type="ECO:0000256" key="5">
    <source>
        <dbReference type="ARBA" id="ARBA00023128"/>
    </source>
</evidence>
<dbReference type="RefSeq" id="XP_014668681.1">
    <property type="nucleotide sequence ID" value="XM_014813195.1"/>
</dbReference>
<evidence type="ECO:0000256" key="4">
    <source>
        <dbReference type="ARBA" id="ARBA00022980"/>
    </source>
</evidence>
<keyword evidence="4" id="KW-0689">Ribosomal protein</keyword>
<dbReference type="PANTHER" id="PTHR33618">
    <property type="entry name" value="39S RIBOSOMAL PROTEIN L53, MITOCHONDRIAL"/>
    <property type="match status" value="1"/>
</dbReference>